<evidence type="ECO:0000313" key="6">
    <source>
        <dbReference type="EMBL" id="TVU46131.1"/>
    </source>
</evidence>
<dbReference type="Proteomes" id="UP000324897">
    <property type="component" value="Chromosome 5"/>
</dbReference>
<feature type="region of interest" description="Disordered" evidence="4">
    <location>
        <begin position="1"/>
        <end position="36"/>
    </location>
</feature>
<dbReference type="PANTHER" id="PTHR12542">
    <property type="entry name" value="EXOCYST COMPLEX PROTEIN EXO70"/>
    <property type="match status" value="1"/>
</dbReference>
<evidence type="ECO:0000256" key="4">
    <source>
        <dbReference type="SAM" id="MobiDB-lite"/>
    </source>
</evidence>
<feature type="domain" description="Exocyst complex subunit Exo70 C-terminal" evidence="5">
    <location>
        <begin position="116"/>
        <end position="472"/>
    </location>
</feature>
<dbReference type="GO" id="GO:0006887">
    <property type="term" value="P:exocytosis"/>
    <property type="evidence" value="ECO:0007669"/>
    <property type="project" value="UniProtKB-KW"/>
</dbReference>
<dbReference type="GO" id="GO:0015031">
    <property type="term" value="P:protein transport"/>
    <property type="evidence" value="ECO:0007669"/>
    <property type="project" value="UniProtKB-KW"/>
</dbReference>
<comment type="caution">
    <text evidence="6">The sequence shown here is derived from an EMBL/GenBank/DDBJ whole genome shotgun (WGS) entry which is preliminary data.</text>
</comment>
<keyword evidence="3" id="KW-0268">Exocytosis</keyword>
<proteinExistence type="inferred from homology"/>
<feature type="compositionally biased region" description="Low complexity" evidence="4">
    <location>
        <begin position="15"/>
        <end position="36"/>
    </location>
</feature>
<gene>
    <name evidence="6" type="ORF">EJB05_05649</name>
</gene>
<dbReference type="GO" id="GO:0005546">
    <property type="term" value="F:phosphatidylinositol-4,5-bisphosphate binding"/>
    <property type="evidence" value="ECO:0007669"/>
    <property type="project" value="InterPro"/>
</dbReference>
<feature type="compositionally biased region" description="Polar residues" evidence="4">
    <location>
        <begin position="1"/>
        <end position="11"/>
    </location>
</feature>
<evidence type="ECO:0000313" key="7">
    <source>
        <dbReference type="Proteomes" id="UP000324897"/>
    </source>
</evidence>
<dbReference type="GO" id="GO:0000145">
    <property type="term" value="C:exocyst"/>
    <property type="evidence" value="ECO:0007669"/>
    <property type="project" value="InterPro"/>
</dbReference>
<sequence length="490" mass="55036">MELKGGSSTVRRASGDWSSSSGTLSSTCTPSGSPSYSDSGRGFHLPSIFSMLELDVEERAKKLRHMKLLVEEFSSGNVSERWLSELDVGWLLHLPDGDASARRLFISRQLQHLVRNWITALRQVEESVFAYFDGLAREDDIFSASLQPDVTGFAGFVEATLLKMLPFVDAVVALKIIHPGSGERATDGVEAVEKLQALIDVRDALSTASEELQFCPHSSLGHVETTRIIDEMSDLLSSNLGKLDTVIWDTTDEIRTGIMALAEDNGPRGSPGIHRVTQSVISYIKLLDSKHVLMSRIAYEAAQRRTYVPDIQSIGPLDSLIMEAFSGLEDKLVSLSQSLPCDSLGFLFLINNSYFVWQQLHQLFGMEFPMAILNRKIDDYIQSYLQASWGPVVSCLYYDPRPLRLGRYSPLPLFESEFQKIYNAQRLWKVPDPELRTRLRNAIIKKLTSGFRKFLDEYKSVTTPRITPQKLEEIQPVTIMPVSGWFLTTD</sequence>
<protein>
    <recommendedName>
        <fullName evidence="3">Exocyst subunit Exo70 family protein</fullName>
    </recommendedName>
</protein>
<dbReference type="InterPro" id="IPR046364">
    <property type="entry name" value="Exo70_C"/>
</dbReference>
<dbReference type="EMBL" id="RWGY01000004">
    <property type="protein sequence ID" value="TVU46131.1"/>
    <property type="molecule type" value="Genomic_DNA"/>
</dbReference>
<keyword evidence="3" id="KW-0653">Protein transport</keyword>
<evidence type="ECO:0000256" key="1">
    <source>
        <dbReference type="ARBA" id="ARBA00006756"/>
    </source>
</evidence>
<keyword evidence="7" id="KW-1185">Reference proteome</keyword>
<dbReference type="Gramene" id="TVU46131">
    <property type="protein sequence ID" value="TVU46131"/>
    <property type="gene ID" value="EJB05_05649"/>
</dbReference>
<accession>A0A5J9WDP6</accession>
<dbReference type="Gene3D" id="1.20.1280.170">
    <property type="entry name" value="Exocyst complex component Exo70"/>
    <property type="match status" value="1"/>
</dbReference>
<keyword evidence="2 3" id="KW-0813">Transport</keyword>
<comment type="similarity">
    <text evidence="1 3">Belongs to the EXO70 family.</text>
</comment>
<dbReference type="PANTHER" id="PTHR12542:SF170">
    <property type="entry name" value="EXOCYST SUBUNIT EXO70 FAMILY PROTEIN"/>
    <property type="match status" value="1"/>
</dbReference>
<evidence type="ECO:0000256" key="3">
    <source>
        <dbReference type="RuleBase" id="RU365026"/>
    </source>
</evidence>
<dbReference type="InterPro" id="IPR016159">
    <property type="entry name" value="Cullin_repeat-like_dom_sf"/>
</dbReference>
<reference evidence="6 7" key="1">
    <citation type="journal article" date="2019" name="Sci. Rep.">
        <title>A high-quality genome of Eragrostis curvula grass provides insights into Poaceae evolution and supports new strategies to enhance forage quality.</title>
        <authorList>
            <person name="Carballo J."/>
            <person name="Santos B.A.C.M."/>
            <person name="Zappacosta D."/>
            <person name="Garbus I."/>
            <person name="Selva J.P."/>
            <person name="Gallo C.A."/>
            <person name="Diaz A."/>
            <person name="Albertini E."/>
            <person name="Caccamo M."/>
            <person name="Echenique V."/>
        </authorList>
    </citation>
    <scope>NUCLEOTIDE SEQUENCE [LARGE SCALE GENOMIC DNA]</scope>
    <source>
        <strain evidence="7">cv. Victoria</strain>
        <tissue evidence="6">Leaf</tissue>
    </source>
</reference>
<dbReference type="AlphaFoldDB" id="A0A5J9WDP6"/>
<feature type="non-terminal residue" evidence="6">
    <location>
        <position position="1"/>
    </location>
</feature>
<dbReference type="InterPro" id="IPR004140">
    <property type="entry name" value="Exo70"/>
</dbReference>
<comment type="function">
    <text evidence="3">Component of the exocyst complex.</text>
</comment>
<evidence type="ECO:0000256" key="2">
    <source>
        <dbReference type="ARBA" id="ARBA00022448"/>
    </source>
</evidence>
<dbReference type="SUPFAM" id="SSF74788">
    <property type="entry name" value="Cullin repeat-like"/>
    <property type="match status" value="1"/>
</dbReference>
<name>A0A5J9WDP6_9POAL</name>
<dbReference type="OrthoDB" id="642550at2759"/>
<dbReference type="Pfam" id="PF03081">
    <property type="entry name" value="Exo70_C"/>
    <property type="match status" value="1"/>
</dbReference>
<organism evidence="6 7">
    <name type="scientific">Eragrostis curvula</name>
    <name type="common">weeping love grass</name>
    <dbReference type="NCBI Taxonomy" id="38414"/>
    <lineage>
        <taxon>Eukaryota</taxon>
        <taxon>Viridiplantae</taxon>
        <taxon>Streptophyta</taxon>
        <taxon>Embryophyta</taxon>
        <taxon>Tracheophyta</taxon>
        <taxon>Spermatophyta</taxon>
        <taxon>Magnoliopsida</taxon>
        <taxon>Liliopsida</taxon>
        <taxon>Poales</taxon>
        <taxon>Poaceae</taxon>
        <taxon>PACMAD clade</taxon>
        <taxon>Chloridoideae</taxon>
        <taxon>Eragrostideae</taxon>
        <taxon>Eragrostidinae</taxon>
        <taxon>Eragrostis</taxon>
    </lineage>
</organism>
<evidence type="ECO:0000259" key="5">
    <source>
        <dbReference type="Pfam" id="PF03081"/>
    </source>
</evidence>